<proteinExistence type="predicted"/>
<evidence type="ECO:0000256" key="3">
    <source>
        <dbReference type="ARBA" id="ARBA00022960"/>
    </source>
</evidence>
<evidence type="ECO:0008006" key="9">
    <source>
        <dbReference type="Google" id="ProtNLM"/>
    </source>
</evidence>
<dbReference type="GO" id="GO:0032153">
    <property type="term" value="C:cell division site"/>
    <property type="evidence" value="ECO:0007669"/>
    <property type="project" value="TreeGrafter"/>
</dbReference>
<gene>
    <name evidence="7" type="ORF">COU20_00975</name>
</gene>
<feature type="transmembrane region" description="Helical" evidence="6">
    <location>
        <begin position="164"/>
        <end position="181"/>
    </location>
</feature>
<dbReference type="GO" id="GO:0008360">
    <property type="term" value="P:regulation of cell shape"/>
    <property type="evidence" value="ECO:0007669"/>
    <property type="project" value="UniProtKB-KW"/>
</dbReference>
<comment type="caution">
    <text evidence="7">The sequence shown here is derived from an EMBL/GenBank/DDBJ whole genome shotgun (WGS) entry which is preliminary data.</text>
</comment>
<feature type="transmembrane region" description="Helical" evidence="6">
    <location>
        <begin position="77"/>
        <end position="100"/>
    </location>
</feature>
<dbReference type="PANTHER" id="PTHR30474:SF1">
    <property type="entry name" value="PEPTIDOGLYCAN GLYCOSYLTRANSFERASE MRDB"/>
    <property type="match status" value="1"/>
</dbReference>
<keyword evidence="2 6" id="KW-0812">Transmembrane</keyword>
<dbReference type="GO" id="GO:0005886">
    <property type="term" value="C:plasma membrane"/>
    <property type="evidence" value="ECO:0007669"/>
    <property type="project" value="TreeGrafter"/>
</dbReference>
<organism evidence="7 8">
    <name type="scientific">Candidatus Kaiserbacteria bacterium CG10_big_fil_rev_8_21_14_0_10_59_10</name>
    <dbReference type="NCBI Taxonomy" id="1974612"/>
    <lineage>
        <taxon>Bacteria</taxon>
        <taxon>Candidatus Kaiseribacteriota</taxon>
    </lineage>
</organism>
<name>A0A2H0UAD4_9BACT</name>
<dbReference type="Proteomes" id="UP000231379">
    <property type="component" value="Unassembled WGS sequence"/>
</dbReference>
<dbReference type="PANTHER" id="PTHR30474">
    <property type="entry name" value="CELL CYCLE PROTEIN"/>
    <property type="match status" value="1"/>
</dbReference>
<dbReference type="InterPro" id="IPR001182">
    <property type="entry name" value="FtsW/RodA"/>
</dbReference>
<feature type="transmembrane region" description="Helical" evidence="6">
    <location>
        <begin position="306"/>
        <end position="328"/>
    </location>
</feature>
<sequence>MRRPQRAALAWFGHIDWPLFFSALALALVGLATMRPLFAAADVFFEKQAIWIAVAVAVFFLFSIPEYGFLRRTPVLVFLYTAAVGLLGAVLVIGGAVMGAERRFDLGFFSLQPADPAKLILIAVLAKYFARRHVAIAQFKHIAVSGAYALVICALVFFQPSFGGAIIIAAVWFGMVLVAGISWRHLGALMLVGALCFGALWGYVLEDYQKQRINTFIHPLADVQGAGYNAYQSTVAVGSGELMGKGLGYGTQSKLRFLPEYQTDFIFAAFAEEWGFIGVLLLFGLFAILILRILRIAWQGSDNFATLMALGVAILFISHFIVHVGMNIGLLPVTGTTIPFMSYGGSHLLTEFAALGILMGMRRRRKALPVRDQTELIAGM</sequence>
<evidence type="ECO:0000256" key="5">
    <source>
        <dbReference type="ARBA" id="ARBA00023136"/>
    </source>
</evidence>
<keyword evidence="5 6" id="KW-0472">Membrane</keyword>
<feature type="transmembrane region" description="Helical" evidence="6">
    <location>
        <begin position="188"/>
        <end position="205"/>
    </location>
</feature>
<protein>
    <recommendedName>
        <fullName evidence="9">Rod shape-determining protein RodA</fullName>
    </recommendedName>
</protein>
<dbReference type="AlphaFoldDB" id="A0A2H0UAD4"/>
<keyword evidence="3" id="KW-0133">Cell shape</keyword>
<accession>A0A2H0UAD4</accession>
<evidence type="ECO:0000256" key="4">
    <source>
        <dbReference type="ARBA" id="ARBA00022989"/>
    </source>
</evidence>
<reference evidence="8" key="1">
    <citation type="submission" date="2017-09" db="EMBL/GenBank/DDBJ databases">
        <title>Depth-based differentiation of microbial function through sediment-hosted aquifers and enrichment of novel symbionts in the deep terrestrial subsurface.</title>
        <authorList>
            <person name="Probst A.J."/>
            <person name="Ladd B."/>
            <person name="Jarett J.K."/>
            <person name="Geller-Mcgrath D.E."/>
            <person name="Sieber C.M.K."/>
            <person name="Emerson J.B."/>
            <person name="Anantharaman K."/>
            <person name="Thomas B.C."/>
            <person name="Malmstrom R."/>
            <person name="Stieglmeier M."/>
            <person name="Klingl A."/>
            <person name="Woyke T."/>
            <person name="Ryan C.M."/>
            <person name="Banfield J.F."/>
        </authorList>
    </citation>
    <scope>NUCLEOTIDE SEQUENCE [LARGE SCALE GENOMIC DNA]</scope>
</reference>
<feature type="transmembrane region" description="Helical" evidence="6">
    <location>
        <begin position="340"/>
        <end position="361"/>
    </location>
</feature>
<feature type="transmembrane region" description="Helical" evidence="6">
    <location>
        <begin position="142"/>
        <end position="158"/>
    </location>
</feature>
<feature type="transmembrane region" description="Helical" evidence="6">
    <location>
        <begin position="106"/>
        <end position="130"/>
    </location>
</feature>
<dbReference type="Pfam" id="PF01098">
    <property type="entry name" value="FTSW_RODA_SPOVE"/>
    <property type="match status" value="1"/>
</dbReference>
<feature type="transmembrane region" description="Helical" evidence="6">
    <location>
        <begin position="49"/>
        <end position="70"/>
    </location>
</feature>
<evidence type="ECO:0000256" key="6">
    <source>
        <dbReference type="SAM" id="Phobius"/>
    </source>
</evidence>
<dbReference type="GO" id="GO:0051301">
    <property type="term" value="P:cell division"/>
    <property type="evidence" value="ECO:0007669"/>
    <property type="project" value="InterPro"/>
</dbReference>
<comment type="subcellular location">
    <subcellularLocation>
        <location evidence="1">Membrane</location>
        <topology evidence="1">Multi-pass membrane protein</topology>
    </subcellularLocation>
</comment>
<evidence type="ECO:0000313" key="7">
    <source>
        <dbReference type="EMBL" id="PIR82735.1"/>
    </source>
</evidence>
<keyword evidence="4 6" id="KW-1133">Transmembrane helix</keyword>
<dbReference type="GO" id="GO:0015648">
    <property type="term" value="F:lipid-linked peptidoglycan transporter activity"/>
    <property type="evidence" value="ECO:0007669"/>
    <property type="project" value="TreeGrafter"/>
</dbReference>
<evidence type="ECO:0000313" key="8">
    <source>
        <dbReference type="Proteomes" id="UP000231379"/>
    </source>
</evidence>
<evidence type="ECO:0000256" key="2">
    <source>
        <dbReference type="ARBA" id="ARBA00022692"/>
    </source>
</evidence>
<evidence type="ECO:0000256" key="1">
    <source>
        <dbReference type="ARBA" id="ARBA00004141"/>
    </source>
</evidence>
<dbReference type="EMBL" id="PFBM01000007">
    <property type="protein sequence ID" value="PIR82735.1"/>
    <property type="molecule type" value="Genomic_DNA"/>
</dbReference>
<feature type="transmembrane region" description="Helical" evidence="6">
    <location>
        <begin position="274"/>
        <end position="294"/>
    </location>
</feature>